<evidence type="ECO:0000313" key="2">
    <source>
        <dbReference type="EMBL" id="HHR48627.1"/>
    </source>
</evidence>
<dbReference type="PROSITE" id="PS50851">
    <property type="entry name" value="CHEW"/>
    <property type="match status" value="1"/>
</dbReference>
<organism evidence="2">
    <name type="scientific">candidate division WOR-3 bacterium</name>
    <dbReference type="NCBI Taxonomy" id="2052148"/>
    <lineage>
        <taxon>Bacteria</taxon>
        <taxon>Bacteria division WOR-3</taxon>
    </lineage>
</organism>
<dbReference type="GO" id="GO:0005829">
    <property type="term" value="C:cytosol"/>
    <property type="evidence" value="ECO:0007669"/>
    <property type="project" value="TreeGrafter"/>
</dbReference>
<name>A0A7V5Y003_UNCW3</name>
<dbReference type="EMBL" id="DTHS01000020">
    <property type="protein sequence ID" value="HHR48627.1"/>
    <property type="molecule type" value="Genomic_DNA"/>
</dbReference>
<feature type="domain" description="CheW-like" evidence="1">
    <location>
        <begin position="5"/>
        <end position="144"/>
    </location>
</feature>
<dbReference type="SUPFAM" id="SSF50341">
    <property type="entry name" value="CheW-like"/>
    <property type="match status" value="1"/>
</dbReference>
<dbReference type="Gene3D" id="2.40.50.180">
    <property type="entry name" value="CheA-289, Domain 4"/>
    <property type="match status" value="1"/>
</dbReference>
<accession>A0A7V5Y003</accession>
<evidence type="ECO:0000259" key="1">
    <source>
        <dbReference type="PROSITE" id="PS50851"/>
    </source>
</evidence>
<dbReference type="SMART" id="SM00260">
    <property type="entry name" value="CheW"/>
    <property type="match status" value="1"/>
</dbReference>
<gene>
    <name evidence="2" type="ORF">ENV79_03155</name>
</gene>
<dbReference type="GO" id="GO:0006935">
    <property type="term" value="P:chemotaxis"/>
    <property type="evidence" value="ECO:0007669"/>
    <property type="project" value="InterPro"/>
</dbReference>
<reference evidence="2" key="1">
    <citation type="journal article" date="2020" name="mSystems">
        <title>Genome- and Community-Level Interaction Insights into Carbon Utilization and Element Cycling Functions of Hydrothermarchaeota in Hydrothermal Sediment.</title>
        <authorList>
            <person name="Zhou Z."/>
            <person name="Liu Y."/>
            <person name="Xu W."/>
            <person name="Pan J."/>
            <person name="Luo Z.H."/>
            <person name="Li M."/>
        </authorList>
    </citation>
    <scope>NUCLEOTIDE SEQUENCE [LARGE SCALE GENOMIC DNA]</scope>
    <source>
        <strain evidence="2">SpSt-791</strain>
    </source>
</reference>
<dbReference type="PANTHER" id="PTHR22617:SF23">
    <property type="entry name" value="CHEMOTAXIS PROTEIN CHEW"/>
    <property type="match status" value="1"/>
</dbReference>
<dbReference type="InterPro" id="IPR036061">
    <property type="entry name" value="CheW-like_dom_sf"/>
</dbReference>
<proteinExistence type="predicted"/>
<dbReference type="Pfam" id="PF01584">
    <property type="entry name" value="CheW"/>
    <property type="match status" value="1"/>
</dbReference>
<dbReference type="InterPro" id="IPR002545">
    <property type="entry name" value="CheW-lke_dom"/>
</dbReference>
<dbReference type="Gene3D" id="2.30.30.40">
    <property type="entry name" value="SH3 Domains"/>
    <property type="match status" value="1"/>
</dbReference>
<dbReference type="GO" id="GO:0007165">
    <property type="term" value="P:signal transduction"/>
    <property type="evidence" value="ECO:0007669"/>
    <property type="project" value="InterPro"/>
</dbReference>
<dbReference type="AlphaFoldDB" id="A0A7V5Y003"/>
<sequence>MIIGKSNFLICEIGEAELALSIYGIKEILWDVKVYPLPQVSDYIVGILADDKKLAVVIDLVKFFGISGENKEKILLKFKTEEILVFLAVKDVKEIIEVKEEEIYPCPPMFSSLIPNYYISGLIKKEERFIPIIDVAKILAHEEIKPYTMISK</sequence>
<comment type="caution">
    <text evidence="2">The sequence shown here is derived from an EMBL/GenBank/DDBJ whole genome shotgun (WGS) entry which is preliminary data.</text>
</comment>
<dbReference type="PANTHER" id="PTHR22617">
    <property type="entry name" value="CHEMOTAXIS SENSOR HISTIDINE KINASE-RELATED"/>
    <property type="match status" value="1"/>
</dbReference>
<dbReference type="InterPro" id="IPR039315">
    <property type="entry name" value="CheW"/>
</dbReference>
<protein>
    <recommendedName>
        <fullName evidence="1">CheW-like domain-containing protein</fullName>
    </recommendedName>
</protein>